<dbReference type="SUPFAM" id="SSF52540">
    <property type="entry name" value="P-loop containing nucleoside triphosphate hydrolases"/>
    <property type="match status" value="1"/>
</dbReference>
<dbReference type="AlphaFoldDB" id="A0A7W7DI22"/>
<evidence type="ECO:0000313" key="3">
    <source>
        <dbReference type="Proteomes" id="UP000542210"/>
    </source>
</evidence>
<proteinExistence type="predicted"/>
<evidence type="ECO:0000259" key="1">
    <source>
        <dbReference type="Pfam" id="PF13614"/>
    </source>
</evidence>
<feature type="domain" description="AAA" evidence="1">
    <location>
        <begin position="9"/>
        <end position="178"/>
    </location>
</feature>
<organism evidence="2 3">
    <name type="scientific">Sphaerisporangium siamense</name>
    <dbReference type="NCBI Taxonomy" id="795645"/>
    <lineage>
        <taxon>Bacteria</taxon>
        <taxon>Bacillati</taxon>
        <taxon>Actinomycetota</taxon>
        <taxon>Actinomycetes</taxon>
        <taxon>Streptosporangiales</taxon>
        <taxon>Streptosporangiaceae</taxon>
        <taxon>Sphaerisporangium</taxon>
    </lineage>
</organism>
<comment type="caution">
    <text evidence="2">The sequence shown here is derived from an EMBL/GenBank/DDBJ whole genome shotgun (WGS) entry which is preliminary data.</text>
</comment>
<evidence type="ECO:0000313" key="2">
    <source>
        <dbReference type="EMBL" id="MBB4706161.1"/>
    </source>
</evidence>
<dbReference type="InterPro" id="IPR027417">
    <property type="entry name" value="P-loop_NTPase"/>
</dbReference>
<dbReference type="EMBL" id="JACHND010000002">
    <property type="protein sequence ID" value="MBB4706161.1"/>
    <property type="molecule type" value="Genomic_DNA"/>
</dbReference>
<protein>
    <submittedName>
        <fullName evidence="2">Chromosome partitioning protein</fullName>
    </submittedName>
</protein>
<sequence>MSAQHPRRVVVGNHKGGAGKTAYTVNTAAAVASFGRRVLVVDLDPQANASRRLGFRWDPAEPVPTIAEAIKADARGVAADAIYPCGWEQDIAERIDLIPARFDLENRISEAGVVGAVWRLRKALEDVDDGYDVVLLDCPPSLGHLTQLALAAGHVAVCTVEPEYDSVEGAVRFRDFIAERAADVGNPGLPLIGYVVSRVRGNIGAHAYQLDGLPELFGDRVWTPYVPERAPVKDAGDAAIPLRALGRSNASEMAFLFEELAKRLLAELGRPVTAVA</sequence>
<dbReference type="Gene3D" id="3.40.50.300">
    <property type="entry name" value="P-loop containing nucleotide triphosphate hydrolases"/>
    <property type="match status" value="1"/>
</dbReference>
<dbReference type="InterPro" id="IPR050678">
    <property type="entry name" value="DNA_Partitioning_ATPase"/>
</dbReference>
<dbReference type="CDD" id="cd02042">
    <property type="entry name" value="ParAB_family"/>
    <property type="match status" value="1"/>
</dbReference>
<gene>
    <name evidence="2" type="ORF">BJ982_007791</name>
</gene>
<dbReference type="Pfam" id="PF13614">
    <property type="entry name" value="AAA_31"/>
    <property type="match status" value="1"/>
</dbReference>
<dbReference type="PANTHER" id="PTHR13696:SF52">
    <property type="entry name" value="PARA FAMILY PROTEIN CT_582"/>
    <property type="match status" value="1"/>
</dbReference>
<keyword evidence="3" id="KW-1185">Reference proteome</keyword>
<dbReference type="PANTHER" id="PTHR13696">
    <property type="entry name" value="P-LOOP CONTAINING NUCLEOSIDE TRIPHOSPHATE HYDROLASE"/>
    <property type="match status" value="1"/>
</dbReference>
<accession>A0A7W7DI22</accession>
<name>A0A7W7DI22_9ACTN</name>
<reference evidence="2 3" key="1">
    <citation type="submission" date="2020-08" db="EMBL/GenBank/DDBJ databases">
        <title>Sequencing the genomes of 1000 actinobacteria strains.</title>
        <authorList>
            <person name="Klenk H.-P."/>
        </authorList>
    </citation>
    <scope>NUCLEOTIDE SEQUENCE [LARGE SCALE GENOMIC DNA]</scope>
    <source>
        <strain evidence="2 3">DSM 45784</strain>
    </source>
</reference>
<dbReference type="InterPro" id="IPR025669">
    <property type="entry name" value="AAA_dom"/>
</dbReference>
<dbReference type="RefSeq" id="WP_184890028.1">
    <property type="nucleotide sequence ID" value="NZ_BOOV01000059.1"/>
</dbReference>
<dbReference type="Proteomes" id="UP000542210">
    <property type="component" value="Unassembled WGS sequence"/>
</dbReference>